<dbReference type="EMBL" id="QXTE01000139">
    <property type="protein sequence ID" value="TFK04381.1"/>
    <property type="molecule type" value="Genomic_DNA"/>
</dbReference>
<comment type="caution">
    <text evidence="4">The sequence shown here is derived from an EMBL/GenBank/DDBJ whole genome shotgun (WGS) entry which is preliminary data.</text>
</comment>
<feature type="region of interest" description="Disordered" evidence="2">
    <location>
        <begin position="1519"/>
        <end position="1546"/>
    </location>
</feature>
<keyword evidence="1" id="KW-0175">Coiled coil</keyword>
<feature type="compositionally biased region" description="Low complexity" evidence="2">
    <location>
        <begin position="485"/>
        <end position="495"/>
    </location>
</feature>
<keyword evidence="5" id="KW-1185">Reference proteome</keyword>
<name>A0A4D9E166_9SAUR</name>
<evidence type="ECO:0000256" key="2">
    <source>
        <dbReference type="SAM" id="MobiDB-lite"/>
    </source>
</evidence>
<dbReference type="OrthoDB" id="9218558at2759"/>
<dbReference type="PANTHER" id="PTHR21856:SF7">
    <property type="entry name" value="FIBROUS SHEATH-INTERACTING PROTEIN 2"/>
    <property type="match status" value="1"/>
</dbReference>
<dbReference type="PANTHER" id="PTHR21856">
    <property type="entry name" value="FIBROUS SHEATH-INTERACTING PROTEIN 2"/>
    <property type="match status" value="1"/>
</dbReference>
<evidence type="ECO:0000259" key="3">
    <source>
        <dbReference type="Pfam" id="PF15783"/>
    </source>
</evidence>
<feature type="domain" description="Fibrous sheath-interacting protein 2 C-terminal" evidence="3">
    <location>
        <begin position="1100"/>
        <end position="1441"/>
    </location>
</feature>
<gene>
    <name evidence="4" type="ORF">DR999_PMT13104</name>
</gene>
<protein>
    <submittedName>
        <fullName evidence="4">Fibrous sheath-interacting protein 2</fullName>
    </submittedName>
</protein>
<dbReference type="Proteomes" id="UP000297703">
    <property type="component" value="Unassembled WGS sequence"/>
</dbReference>
<feature type="coiled-coil region" evidence="1">
    <location>
        <begin position="196"/>
        <end position="247"/>
    </location>
</feature>
<dbReference type="InterPro" id="IPR038891">
    <property type="entry name" value="FSIP2"/>
</dbReference>
<feature type="region of interest" description="Disordered" evidence="2">
    <location>
        <begin position="509"/>
        <end position="528"/>
    </location>
</feature>
<dbReference type="STRING" id="55544.A0A4D9E166"/>
<sequence length="1620" mass="183223">MASLNWRMLKAAMEHYLSAGSQTADEVLKPEEKLGEISHRRQLLGIGPTQLLDMPLGAKLPLLPGSNTLFYRTNLGEKLYQPPSGFDLGDPYCRLMTTKYRSLHDPHLRSYYKRKNNLRRLKKGGYVTNDNKVVCTLKEFNEYRQYLSTLKLEFEKNYMREQKMLEKQVTKLRDPILLPEGADTSHFREWLLREERENLQERERQMRNRYVDMINKELEKIKCIVEEKHLLQQAEEEKRQHEKKKKKQPILHIKMEEEWKQKEMLLLLKIGEDVKREARIEELRGKRREEKAKKKRTVLEKKMAYHLRKLQEHDYQRVEFESHKFEIYSYFPPGANLSSRPSINGKVFTITSLSSVVSQQGFDEIANNVTDEKRKSLRNTITEELNNTIENILTRVVAEVTSILYPAVTEYEERIRDTVYTISEESALSSDNSSSCSTCNEELFDVFASLPSSSTRKVIFTDTSIKATSSPSDLKRVTGGKPTPLQSQKSSFMSLSKSTQRSLESEFWKESVHKGKTATPPHHHTESISKLRREVVGMGAMSEFPTKTFNTEKFPFSQTYFKHESATKDTKPKKGLIGEDIFSDLNQDLPKGGIFKKVFDKQTVTDANDNDNLKMLQVAENVVKEVFRRVKDLSDSVSILKKAPIELSERLFCSSFKRTEFPETFHKEVQKEIGLVAKEIVATVFDNFHKCLVSSITMASDQEPVIRRKDQVPARRTSRVSKSEKNKIMQAELPAYDPTFSSFTIDKIAKEAVESVVFTLESFVAFQFKHDFKCKFSEIVKLPVENISSAQQTPFLRPLSTHIANEIEVSSKAFEGEMPGTTSKRTLPTLEQFQSSSDVSRVSSMITKESIESAIVQVQGLHSELNIYATIAVNDVLEIFKRKLEKEISQRQTIPLYDDSEENIMAGEIIGAVLDRCAQPQTEITLELKSGNLEMEKSGRTFGNNKIHGQGVAMSEGIKLPARKLKEIDPRENFPPINVPGMVIYSEEETEIEEEIPSRLCPTIHKFSERDAHTPSEVTKKSMYYMSASTARPSRPSLGTITKQRAISSRMTLPPIGKQFPRKPFSPLGIMKSPRDEARHRQVYEEHCQFMSTHETMYQLSQSQDCTLPAIVVEEIISKLVSTILNSVCSTSLEHKRCLSKTEVNEITDTLKQSVKKRMSKNKISLVGAADEDQHLNPEYEDTLNQVVQSIYNSVLQETGSQPALYHDVTSCRTVFPERTASIIINEISSGQLIHSFNEQSLTDNYSTIEVDTTADKDLSSVSIQINIEAGSSGESMSDANGHPAETLLQEEELPVEIIAHIRDKPLDIDPDLISDHLAVISIKTEPIEKWNETYTSHSGLELPELRKASISKTSMLSTATESDIEKRRERRSSVNALGRLDVKPKDVVCRNSFQNLKKPDVTRVELLKDVKSKEELILRLVSYDIQHDEDEDFEQIVKVDSASVFESQAYAAGEEEIMPAYESAPLADMQNNLIAAQAPEKEDQYKIMEETILTNLAGPKLDIDLLSALSKGIPCLSESVEETSPVPETQDKDKPGLTKRKESPYADNAPGIWLHGLIMASEADIGIFLYTEGDAAVSESSTPSSGASVPENVPGVLSTVFSQSCSSTSDISSPTPATP</sequence>
<reference evidence="4 5" key="2">
    <citation type="submission" date="2019-04" db="EMBL/GenBank/DDBJ databases">
        <title>The genome sequence of big-headed turtle.</title>
        <authorList>
            <person name="Gong S."/>
        </authorList>
    </citation>
    <scope>NUCLEOTIDE SEQUENCE [LARGE SCALE GENOMIC DNA]</scope>
    <source>
        <strain evidence="4">DO16091913</strain>
        <tissue evidence="4">Muscle</tissue>
    </source>
</reference>
<reference evidence="4 5" key="1">
    <citation type="submission" date="2019-04" db="EMBL/GenBank/DDBJ databases">
        <title>Draft genome of the big-headed turtle Platysternon megacephalum.</title>
        <authorList>
            <person name="Gong S."/>
        </authorList>
    </citation>
    <scope>NUCLEOTIDE SEQUENCE [LARGE SCALE GENOMIC DNA]</scope>
    <source>
        <strain evidence="4">DO16091913</strain>
        <tissue evidence="4">Muscle</tissue>
    </source>
</reference>
<evidence type="ECO:0000313" key="4">
    <source>
        <dbReference type="EMBL" id="TFK04381.1"/>
    </source>
</evidence>
<feature type="compositionally biased region" description="Basic and acidic residues" evidence="2">
    <location>
        <begin position="1530"/>
        <end position="1545"/>
    </location>
</feature>
<dbReference type="Pfam" id="PF15783">
    <property type="entry name" value="FSIP2"/>
    <property type="match status" value="1"/>
</dbReference>
<feature type="region of interest" description="Disordered" evidence="2">
    <location>
        <begin position="469"/>
        <end position="495"/>
    </location>
</feature>
<accession>A0A4D9E166</accession>
<dbReference type="GO" id="GO:0005739">
    <property type="term" value="C:mitochondrion"/>
    <property type="evidence" value="ECO:0007669"/>
    <property type="project" value="TreeGrafter"/>
</dbReference>
<evidence type="ECO:0000313" key="5">
    <source>
        <dbReference type="Proteomes" id="UP000297703"/>
    </source>
</evidence>
<organism evidence="4 5">
    <name type="scientific">Platysternon megacephalum</name>
    <name type="common">big-headed turtle</name>
    <dbReference type="NCBI Taxonomy" id="55544"/>
    <lineage>
        <taxon>Eukaryota</taxon>
        <taxon>Metazoa</taxon>
        <taxon>Chordata</taxon>
        <taxon>Craniata</taxon>
        <taxon>Vertebrata</taxon>
        <taxon>Euteleostomi</taxon>
        <taxon>Archelosauria</taxon>
        <taxon>Testudinata</taxon>
        <taxon>Testudines</taxon>
        <taxon>Cryptodira</taxon>
        <taxon>Durocryptodira</taxon>
        <taxon>Testudinoidea</taxon>
        <taxon>Platysternidae</taxon>
        <taxon>Platysternon</taxon>
    </lineage>
</organism>
<evidence type="ECO:0000256" key="1">
    <source>
        <dbReference type="SAM" id="Coils"/>
    </source>
</evidence>
<dbReference type="InterPro" id="IPR031554">
    <property type="entry name" value="FSIP2_C"/>
</dbReference>
<proteinExistence type="predicted"/>